<reference evidence="2 3" key="1">
    <citation type="journal article" date="2019" name="ACS Chem. Biol.">
        <title>Identification and Mobilization of a Cryptic Antibiotic Biosynthesis Gene Locus from a Human-Pathogenic Nocardia Isolate.</title>
        <authorList>
            <person name="Herisse M."/>
            <person name="Ishida K."/>
            <person name="Porter J.L."/>
            <person name="Howden B."/>
            <person name="Hertweck C."/>
            <person name="Stinear T.P."/>
            <person name="Pidot S.J."/>
        </authorList>
    </citation>
    <scope>NUCLEOTIDE SEQUENCE [LARGE SCALE GENOMIC DNA]</scope>
    <source>
        <strain evidence="2 3">AUSMDU00012715</strain>
    </source>
</reference>
<feature type="signal peptide" evidence="1">
    <location>
        <begin position="1"/>
        <end position="26"/>
    </location>
</feature>
<protein>
    <submittedName>
        <fullName evidence="2">Uncharacterized protein</fullName>
    </submittedName>
</protein>
<sequence>MVGRMAALSVVALLAGAVSESGPAAAEPLGRCDGGEFRWTAADGAITMTPQWLTFTSAGTLRDCAGVVPGLTGGTFTSVHTAWSDCTHPADGPITLTITWSDGETSTVAGPWPVDMAQPTTGTLEVTDGLGRGRRARITVAYDIFTPETVGGCLGAGVRTGTGRILGTMFE</sequence>
<evidence type="ECO:0000313" key="2">
    <source>
        <dbReference type="EMBL" id="QIS19304.1"/>
    </source>
</evidence>
<organism evidence="2 3">
    <name type="scientific">Nocardia terpenica</name>
    <dbReference type="NCBI Taxonomy" id="455432"/>
    <lineage>
        <taxon>Bacteria</taxon>
        <taxon>Bacillati</taxon>
        <taxon>Actinomycetota</taxon>
        <taxon>Actinomycetes</taxon>
        <taxon>Mycobacteriales</taxon>
        <taxon>Nocardiaceae</taxon>
        <taxon>Nocardia</taxon>
    </lineage>
</organism>
<proteinExistence type="predicted"/>
<feature type="chain" id="PRO_5026049266" evidence="1">
    <location>
        <begin position="27"/>
        <end position="171"/>
    </location>
</feature>
<dbReference type="Proteomes" id="UP000500953">
    <property type="component" value="Chromosome"/>
</dbReference>
<dbReference type="AlphaFoldDB" id="A0A6G9Z1H4"/>
<evidence type="ECO:0000256" key="1">
    <source>
        <dbReference type="SAM" id="SignalP"/>
    </source>
</evidence>
<name>A0A6G9Z1H4_9NOCA</name>
<dbReference type="RefSeq" id="WP_167486593.1">
    <property type="nucleotide sequence ID" value="NZ_CP046173.1"/>
</dbReference>
<keyword evidence="1" id="KW-0732">Signal</keyword>
<accession>A0A6G9Z1H4</accession>
<dbReference type="EMBL" id="CP046173">
    <property type="protein sequence ID" value="QIS19304.1"/>
    <property type="molecule type" value="Genomic_DNA"/>
</dbReference>
<evidence type="ECO:0000313" key="3">
    <source>
        <dbReference type="Proteomes" id="UP000500953"/>
    </source>
</evidence>
<gene>
    <name evidence="2" type="ORF">F6W96_14435</name>
</gene>